<dbReference type="GO" id="GO:0005576">
    <property type="term" value="C:extracellular region"/>
    <property type="evidence" value="ECO:0007669"/>
    <property type="project" value="UniProtKB-ARBA"/>
</dbReference>
<dbReference type="InterPro" id="IPR043504">
    <property type="entry name" value="Peptidase_S1_PA_chymotrypsin"/>
</dbReference>
<evidence type="ECO:0000256" key="6">
    <source>
        <dbReference type="SAM" id="SignalP"/>
    </source>
</evidence>
<organism evidence="8 9">
    <name type="scientific">Podarcis lilfordi</name>
    <name type="common">Lilford's wall lizard</name>
    <dbReference type="NCBI Taxonomy" id="74358"/>
    <lineage>
        <taxon>Eukaryota</taxon>
        <taxon>Metazoa</taxon>
        <taxon>Chordata</taxon>
        <taxon>Craniata</taxon>
        <taxon>Vertebrata</taxon>
        <taxon>Euteleostomi</taxon>
        <taxon>Lepidosauria</taxon>
        <taxon>Squamata</taxon>
        <taxon>Bifurcata</taxon>
        <taxon>Unidentata</taxon>
        <taxon>Episquamata</taxon>
        <taxon>Laterata</taxon>
        <taxon>Lacertibaenia</taxon>
        <taxon>Lacertidae</taxon>
        <taxon>Podarcis</taxon>
    </lineage>
</organism>
<accession>A0AA35PI13</accession>
<feature type="domain" description="Peptidase S1" evidence="7">
    <location>
        <begin position="43"/>
        <end position="286"/>
    </location>
</feature>
<dbReference type="AlphaFoldDB" id="A0AA35PI13"/>
<keyword evidence="3" id="KW-0378">Hydrolase</keyword>
<evidence type="ECO:0000256" key="3">
    <source>
        <dbReference type="ARBA" id="ARBA00022801"/>
    </source>
</evidence>
<dbReference type="GO" id="GO:0004252">
    <property type="term" value="F:serine-type endopeptidase activity"/>
    <property type="evidence" value="ECO:0007669"/>
    <property type="project" value="InterPro"/>
</dbReference>
<comment type="similarity">
    <text evidence="1">Belongs to the peptidase S1 family. Snake venom subfamily.</text>
</comment>
<keyword evidence="4" id="KW-0720">Serine protease</keyword>
<reference evidence="8" key="1">
    <citation type="submission" date="2022-12" db="EMBL/GenBank/DDBJ databases">
        <authorList>
            <person name="Alioto T."/>
            <person name="Alioto T."/>
            <person name="Gomez Garrido J."/>
        </authorList>
    </citation>
    <scope>NUCLEOTIDE SEQUENCE</scope>
</reference>
<dbReference type="InterPro" id="IPR001254">
    <property type="entry name" value="Trypsin_dom"/>
</dbReference>
<dbReference type="InterPro" id="IPR001314">
    <property type="entry name" value="Peptidase_S1A"/>
</dbReference>
<gene>
    <name evidence="8" type="ORF">PODLI_1B020534</name>
</gene>
<evidence type="ECO:0000313" key="8">
    <source>
        <dbReference type="EMBL" id="CAI5786700.1"/>
    </source>
</evidence>
<evidence type="ECO:0000256" key="4">
    <source>
        <dbReference type="ARBA" id="ARBA00022825"/>
    </source>
</evidence>
<dbReference type="Pfam" id="PF00089">
    <property type="entry name" value="Trypsin"/>
    <property type="match status" value="1"/>
</dbReference>
<dbReference type="PRINTS" id="PR00722">
    <property type="entry name" value="CHYMOTRYPSIN"/>
</dbReference>
<feature type="chain" id="PRO_5041446461" evidence="6">
    <location>
        <begin position="20"/>
        <end position="456"/>
    </location>
</feature>
<dbReference type="GO" id="GO:0007340">
    <property type="term" value="P:acrosome reaction"/>
    <property type="evidence" value="ECO:0007669"/>
    <property type="project" value="TreeGrafter"/>
</dbReference>
<evidence type="ECO:0000256" key="5">
    <source>
        <dbReference type="ARBA" id="ARBA00023157"/>
    </source>
</evidence>
<keyword evidence="5" id="KW-1015">Disulfide bond</keyword>
<dbReference type="Proteomes" id="UP001178461">
    <property type="component" value="Chromosome 10"/>
</dbReference>
<evidence type="ECO:0000256" key="1">
    <source>
        <dbReference type="ARBA" id="ARBA00009228"/>
    </source>
</evidence>
<keyword evidence="2" id="KW-0645">Protease</keyword>
<dbReference type="InterPro" id="IPR009003">
    <property type="entry name" value="Peptidase_S1_PA"/>
</dbReference>
<dbReference type="PROSITE" id="PS50240">
    <property type="entry name" value="TRYPSIN_DOM"/>
    <property type="match status" value="1"/>
</dbReference>
<dbReference type="PANTHER" id="PTHR24252">
    <property type="entry name" value="ACROSIN-RELATED"/>
    <property type="match status" value="1"/>
</dbReference>
<dbReference type="GO" id="GO:0006508">
    <property type="term" value="P:proteolysis"/>
    <property type="evidence" value="ECO:0007669"/>
    <property type="project" value="UniProtKB-KW"/>
</dbReference>
<evidence type="ECO:0000313" key="9">
    <source>
        <dbReference type="Proteomes" id="UP001178461"/>
    </source>
</evidence>
<keyword evidence="9" id="KW-1185">Reference proteome</keyword>
<dbReference type="FunFam" id="2.40.10.10:FF:000003">
    <property type="entry name" value="Transmembrane serine protease 3"/>
    <property type="match status" value="1"/>
</dbReference>
<name>A0AA35PI13_9SAUR</name>
<protein>
    <submittedName>
        <fullName evidence="8">Acrosinacrosin-like</fullName>
    </submittedName>
</protein>
<dbReference type="Gene3D" id="2.40.10.10">
    <property type="entry name" value="Trypsin-like serine proteases"/>
    <property type="match status" value="2"/>
</dbReference>
<dbReference type="EMBL" id="OX395135">
    <property type="protein sequence ID" value="CAI5786700.1"/>
    <property type="molecule type" value="Genomic_DNA"/>
</dbReference>
<keyword evidence="6" id="KW-0732">Signal</keyword>
<evidence type="ECO:0000259" key="7">
    <source>
        <dbReference type="PROSITE" id="PS50240"/>
    </source>
</evidence>
<sequence length="456" mass="51747">MLWLLLPILALSALWSTHAQDETCTRVCGSRPLAMSHGNSLRIVGGSNVLPGTWPWVVSFQFPTSQGPKHFCAGSLINAQWVLSSAHCFMIQKFVKVEYLKVHIGVTQRSNPGPDAQVRSIKRVVDHEHFRHEGYLNDITLIELDKPVVCNDYIQPACLPDENLEVDSLTHCYTCGWGITQIKWRAPYADIMQEARVTIMPSDICNSSKWYDGQIIQENICVISEEAKVDRCKGDGGSPLMCRPARSERFWVVGLNSWGRGCTVGKVPGVFTATQHFYYWIQRILKNPPASALVPPFKPTPPPTKPPSTASTLFSPPAWATAPNLKGPTHMLVNGKYYGYGGKARPTYSFERPGYVATTTSRPRSTWGWYTGPKRTFPPYKFTFPPYKPTTPWYLTSTKFLGWNVRPSIIYRLPKRKPSTTVKPTTQWQYQPWTTMARPQTQWKYTRRTRPSNWGK</sequence>
<feature type="signal peptide" evidence="6">
    <location>
        <begin position="1"/>
        <end position="19"/>
    </location>
</feature>
<evidence type="ECO:0000256" key="2">
    <source>
        <dbReference type="ARBA" id="ARBA00022670"/>
    </source>
</evidence>
<dbReference type="SUPFAM" id="SSF50494">
    <property type="entry name" value="Trypsin-like serine proteases"/>
    <property type="match status" value="1"/>
</dbReference>
<proteinExistence type="inferred from homology"/>
<dbReference type="SMART" id="SM00020">
    <property type="entry name" value="Tryp_SPc"/>
    <property type="match status" value="1"/>
</dbReference>
<dbReference type="PANTHER" id="PTHR24252:SF8">
    <property type="entry name" value="ACROSIN"/>
    <property type="match status" value="1"/>
</dbReference>
<dbReference type="CDD" id="cd00190">
    <property type="entry name" value="Tryp_SPc"/>
    <property type="match status" value="1"/>
</dbReference>